<dbReference type="Pfam" id="PF11992">
    <property type="entry name" value="TgpA_N"/>
    <property type="match status" value="1"/>
</dbReference>
<evidence type="ECO:0000259" key="2">
    <source>
        <dbReference type="SMART" id="SM00460"/>
    </source>
</evidence>
<dbReference type="Proteomes" id="UP000035481">
    <property type="component" value="Unassembled WGS sequence"/>
</dbReference>
<dbReference type="OrthoDB" id="9804872at2"/>
<protein>
    <submittedName>
        <fullName evidence="3">Transglutaminase</fullName>
    </submittedName>
</protein>
<feature type="transmembrane region" description="Helical" evidence="1">
    <location>
        <begin position="167"/>
        <end position="188"/>
    </location>
</feature>
<evidence type="ECO:0000313" key="4">
    <source>
        <dbReference type="Proteomes" id="UP000035481"/>
    </source>
</evidence>
<comment type="caution">
    <text evidence="3">The sequence shown here is derived from an EMBL/GenBank/DDBJ whole genome shotgun (WGS) entry which is preliminary data.</text>
</comment>
<dbReference type="InterPro" id="IPR002931">
    <property type="entry name" value="Transglutaminase-like"/>
</dbReference>
<dbReference type="SUPFAM" id="SSF54001">
    <property type="entry name" value="Cysteine proteinases"/>
    <property type="match status" value="1"/>
</dbReference>
<dbReference type="InterPro" id="IPR038765">
    <property type="entry name" value="Papain-like_cys_pep_sf"/>
</dbReference>
<dbReference type="InterPro" id="IPR025403">
    <property type="entry name" value="TgpA-like_C"/>
</dbReference>
<sequence length="655" mass="72873">MRLSLFRHRHQAPLERRPFDLLCITVTVVLGVHAPHLPAWFTLALAVMLGLRWWQRRQRPGRAPTYLKLSLLALLTAAVISHYSTIFGREPGAALVAGLLVLKVFETETPRDARVGAAFSCFALMTALLFDQGMVATVLVALGLLPALATLRALQPARPASSLPRELLPALKLLAASLPMALLAFIFVPRLSSPLWGAPNSTQGRTGLSADMSPGDFAELLLDDRPAMRVSFVGAPPPNQQRYFRAYVLSNYDGRTWNGSERNGTPGAVEHGPITQYTVTLEATGQRVLPALDVPLEAPTQASMSADREMRADRPVNDPLVYSLRSASSYRLQGQLSERERRRALQLPPGFDPQARALGQRWRAQYGANEAAIAQAAMTLFHDGGFSYTLAPAPLGRNTVDDFLFGTHEGFCEHYASSFVVLMRAAGIPARVVTGYQGGYWNSMGNYLLVRQADAHAWSEVWLPERGWVRMDPTAAVRPERVSQGSAAANAKATDWPPNQWWLSWRNRWDIVNQWWNQGVIGFDTMRQRGLLTPFGVNDTSVGMLGLLLAIGGSLFAVGGLLWAMWQRPEADRAHTSMRMLEKRLASAGVIRRHSEGPQHYFSRAARALPSQREQLEHLMRTYLELRYAHDEPPADLLKNFRQAARDFRPRRVVK</sequence>
<accession>A0A0G9H8W4</accession>
<name>A0A0G9H8W4_9GAMM</name>
<organism evidence="3 4">
    <name type="scientific">Dyella japonica DSM 16301</name>
    <dbReference type="NCBI Taxonomy" id="1440762"/>
    <lineage>
        <taxon>Bacteria</taxon>
        <taxon>Pseudomonadati</taxon>
        <taxon>Pseudomonadota</taxon>
        <taxon>Gammaproteobacteria</taxon>
        <taxon>Lysobacterales</taxon>
        <taxon>Rhodanobacteraceae</taxon>
        <taxon>Dyella</taxon>
    </lineage>
</organism>
<dbReference type="InterPro" id="IPR052901">
    <property type="entry name" value="Bact_TGase-like"/>
</dbReference>
<keyword evidence="1" id="KW-0812">Transmembrane</keyword>
<evidence type="ECO:0000313" key="3">
    <source>
        <dbReference type="EMBL" id="KLD65921.1"/>
    </source>
</evidence>
<proteinExistence type="predicted"/>
<evidence type="ECO:0000256" key="1">
    <source>
        <dbReference type="SAM" id="Phobius"/>
    </source>
</evidence>
<feature type="transmembrane region" description="Helical" evidence="1">
    <location>
        <begin position="37"/>
        <end position="54"/>
    </location>
</feature>
<keyword evidence="1" id="KW-1133">Transmembrane helix</keyword>
<dbReference type="Gene3D" id="3.10.620.30">
    <property type="match status" value="1"/>
</dbReference>
<dbReference type="AlphaFoldDB" id="A0A0G9H8W4"/>
<dbReference type="Pfam" id="PF01841">
    <property type="entry name" value="Transglut_core"/>
    <property type="match status" value="1"/>
</dbReference>
<feature type="transmembrane region" description="Helical" evidence="1">
    <location>
        <begin position="542"/>
        <end position="566"/>
    </location>
</feature>
<dbReference type="InterPro" id="IPR021878">
    <property type="entry name" value="TgpA_N"/>
</dbReference>
<dbReference type="SMART" id="SM00460">
    <property type="entry name" value="TGc"/>
    <property type="match status" value="1"/>
</dbReference>
<dbReference type="Pfam" id="PF13559">
    <property type="entry name" value="DUF4129"/>
    <property type="match status" value="1"/>
</dbReference>
<keyword evidence="1" id="KW-0472">Membrane</keyword>
<dbReference type="EMBL" id="JPLA01000003">
    <property type="protein sequence ID" value="KLD65921.1"/>
    <property type="molecule type" value="Genomic_DNA"/>
</dbReference>
<feature type="transmembrane region" description="Helical" evidence="1">
    <location>
        <begin position="66"/>
        <end position="85"/>
    </location>
</feature>
<feature type="domain" description="Transglutaminase-like" evidence="2">
    <location>
        <begin position="404"/>
        <end position="475"/>
    </location>
</feature>
<dbReference type="PANTHER" id="PTHR42736:SF1">
    <property type="entry name" value="PROTEIN-GLUTAMINE GAMMA-GLUTAMYLTRANSFERASE"/>
    <property type="match status" value="1"/>
</dbReference>
<dbReference type="PANTHER" id="PTHR42736">
    <property type="entry name" value="PROTEIN-GLUTAMINE GAMMA-GLUTAMYLTRANSFERASE"/>
    <property type="match status" value="1"/>
</dbReference>
<reference evidence="3 4" key="1">
    <citation type="journal article" date="2015" name="Antonie Van Leeuwenhoek">
        <title>A phylogenomic and molecular marker based taxonomic framework for the order Xanthomonadales: proposal to transfer the families Algiphilaceae and Solimonadaceae to the order Nevskiales ord. nov. and to create a new family within the order Xanthomonadales, the family Rhodanobacteraceae fam. nov., containing the genus Rhodanobacter and its closest relatives.</title>
        <authorList>
            <person name="Naushad S."/>
            <person name="Adeolu M."/>
            <person name="Wong S."/>
            <person name="Sohail M."/>
            <person name="Schellhorn H.E."/>
            <person name="Gupta R.S."/>
        </authorList>
    </citation>
    <scope>NUCLEOTIDE SEQUENCE [LARGE SCALE GENOMIC DNA]</scope>
    <source>
        <strain evidence="3 4">DSM 16301</strain>
    </source>
</reference>
<feature type="transmembrane region" description="Helical" evidence="1">
    <location>
        <begin position="136"/>
        <end position="155"/>
    </location>
</feature>
<gene>
    <name evidence="3" type="ORF">Y882_01760</name>
</gene>
<dbReference type="STRING" id="1440762.Y882_01760"/>
<dbReference type="RefSeq" id="WP_046970136.1">
    <property type="nucleotide sequence ID" value="NZ_JPLA01000003.1"/>
</dbReference>
<dbReference type="PATRIC" id="fig|1440762.4.peg.2012"/>